<dbReference type="GO" id="GO:0007165">
    <property type="term" value="P:signal transduction"/>
    <property type="evidence" value="ECO:0007669"/>
    <property type="project" value="InterPro"/>
</dbReference>
<dbReference type="SMART" id="SM00260">
    <property type="entry name" value="CheW"/>
    <property type="match status" value="1"/>
</dbReference>
<dbReference type="SUPFAM" id="SSF50341">
    <property type="entry name" value="CheW-like"/>
    <property type="match status" value="1"/>
</dbReference>
<organism evidence="2 3">
    <name type="scientific">Edaphobacter modestus</name>
    <dbReference type="NCBI Taxonomy" id="388466"/>
    <lineage>
        <taxon>Bacteria</taxon>
        <taxon>Pseudomonadati</taxon>
        <taxon>Acidobacteriota</taxon>
        <taxon>Terriglobia</taxon>
        <taxon>Terriglobales</taxon>
        <taxon>Acidobacteriaceae</taxon>
        <taxon>Edaphobacter</taxon>
    </lineage>
</organism>
<dbReference type="Pfam" id="PF01584">
    <property type="entry name" value="CheW"/>
    <property type="match status" value="1"/>
</dbReference>
<dbReference type="AlphaFoldDB" id="A0A4V2G538"/>
<protein>
    <submittedName>
        <fullName evidence="2">Purine-binding chemotaxis protein CheW</fullName>
    </submittedName>
</protein>
<name>A0A4V2G538_9BACT</name>
<accession>A0A4V2G538</accession>
<dbReference type="Proteomes" id="UP000292958">
    <property type="component" value="Unassembled WGS sequence"/>
</dbReference>
<dbReference type="InterPro" id="IPR036061">
    <property type="entry name" value="CheW-like_dom_sf"/>
</dbReference>
<comment type="caution">
    <text evidence="2">The sequence shown here is derived from an EMBL/GenBank/DDBJ whole genome shotgun (WGS) entry which is preliminary data.</text>
</comment>
<dbReference type="GO" id="GO:0006935">
    <property type="term" value="P:chemotaxis"/>
    <property type="evidence" value="ECO:0007669"/>
    <property type="project" value="InterPro"/>
</dbReference>
<dbReference type="PROSITE" id="PS50851">
    <property type="entry name" value="CHEW"/>
    <property type="match status" value="1"/>
</dbReference>
<dbReference type="Gene3D" id="2.30.30.40">
    <property type="entry name" value="SH3 Domains"/>
    <property type="match status" value="1"/>
</dbReference>
<dbReference type="PANTHER" id="PTHR22617">
    <property type="entry name" value="CHEMOTAXIS SENSOR HISTIDINE KINASE-RELATED"/>
    <property type="match status" value="1"/>
</dbReference>
<feature type="domain" description="CheW-like" evidence="1">
    <location>
        <begin position="17"/>
        <end position="157"/>
    </location>
</feature>
<dbReference type="InterPro" id="IPR002545">
    <property type="entry name" value="CheW-lke_dom"/>
</dbReference>
<keyword evidence="3" id="KW-1185">Reference proteome</keyword>
<dbReference type="RefSeq" id="WP_130421874.1">
    <property type="nucleotide sequence ID" value="NZ_SHKW01000001.1"/>
</dbReference>
<evidence type="ECO:0000313" key="2">
    <source>
        <dbReference type="EMBL" id="RZU43366.1"/>
    </source>
</evidence>
<dbReference type="InterPro" id="IPR039315">
    <property type="entry name" value="CheW"/>
</dbReference>
<dbReference type="EMBL" id="SHKW01000001">
    <property type="protein sequence ID" value="RZU43366.1"/>
    <property type="molecule type" value="Genomic_DNA"/>
</dbReference>
<reference evidence="2 3" key="1">
    <citation type="submission" date="2019-02" db="EMBL/GenBank/DDBJ databases">
        <title>Genomic Encyclopedia of Archaeal and Bacterial Type Strains, Phase II (KMG-II): from individual species to whole genera.</title>
        <authorList>
            <person name="Goeker M."/>
        </authorList>
    </citation>
    <scope>NUCLEOTIDE SEQUENCE [LARGE SCALE GENOMIC DNA]</scope>
    <source>
        <strain evidence="2 3">DSM 18101</strain>
    </source>
</reference>
<dbReference type="OrthoDB" id="9790406at2"/>
<evidence type="ECO:0000313" key="3">
    <source>
        <dbReference type="Proteomes" id="UP000292958"/>
    </source>
</evidence>
<gene>
    <name evidence="2" type="ORF">BDD14_5025</name>
</gene>
<proteinExistence type="predicted"/>
<dbReference type="GO" id="GO:0005829">
    <property type="term" value="C:cytosol"/>
    <property type="evidence" value="ECO:0007669"/>
    <property type="project" value="TreeGrafter"/>
</dbReference>
<evidence type="ECO:0000259" key="1">
    <source>
        <dbReference type="PROSITE" id="PS50851"/>
    </source>
</evidence>
<dbReference type="PANTHER" id="PTHR22617:SF23">
    <property type="entry name" value="CHEMOTAXIS PROTEIN CHEW"/>
    <property type="match status" value="1"/>
</dbReference>
<sequence length="171" mass="18407">MKIVGQDAEQMQEEAESASLCSMFAGADSFGIDTSKIREVLGRRDLERVPMAPPFVAGVVPYRGDVLTTVSFRALLGLPDNAEPGCVLVLDDDGGRERFGLVVDAVGGVVTVQLKMLEANPCTLDAKCKWLFDGAYKTENGLMVQLDPQKLRPSRLAETGLFRQGGTGESL</sequence>
<dbReference type="Gene3D" id="2.40.50.180">
    <property type="entry name" value="CheA-289, Domain 4"/>
    <property type="match status" value="1"/>
</dbReference>